<protein>
    <submittedName>
        <fullName evidence="1">Uncharacterized protein</fullName>
    </submittedName>
</protein>
<dbReference type="Proteomes" id="UP000027135">
    <property type="component" value="Unassembled WGS sequence"/>
</dbReference>
<dbReference type="EMBL" id="KK852818">
    <property type="protein sequence ID" value="KDR15714.1"/>
    <property type="molecule type" value="Genomic_DNA"/>
</dbReference>
<dbReference type="AlphaFoldDB" id="A0A067R194"/>
<reference evidence="1 2" key="1">
    <citation type="journal article" date="2014" name="Nat. Commun.">
        <title>Molecular traces of alternative social organization in a termite genome.</title>
        <authorList>
            <person name="Terrapon N."/>
            <person name="Li C."/>
            <person name="Robertson H.M."/>
            <person name="Ji L."/>
            <person name="Meng X."/>
            <person name="Booth W."/>
            <person name="Chen Z."/>
            <person name="Childers C.P."/>
            <person name="Glastad K.M."/>
            <person name="Gokhale K."/>
            <person name="Gowin J."/>
            <person name="Gronenberg W."/>
            <person name="Hermansen R.A."/>
            <person name="Hu H."/>
            <person name="Hunt B.G."/>
            <person name="Huylmans A.K."/>
            <person name="Khalil S.M."/>
            <person name="Mitchell R.D."/>
            <person name="Munoz-Torres M.C."/>
            <person name="Mustard J.A."/>
            <person name="Pan H."/>
            <person name="Reese J.T."/>
            <person name="Scharf M.E."/>
            <person name="Sun F."/>
            <person name="Vogel H."/>
            <person name="Xiao J."/>
            <person name="Yang W."/>
            <person name="Yang Z."/>
            <person name="Yang Z."/>
            <person name="Zhou J."/>
            <person name="Zhu J."/>
            <person name="Brent C.S."/>
            <person name="Elsik C.G."/>
            <person name="Goodisman M.A."/>
            <person name="Liberles D.A."/>
            <person name="Roe R.M."/>
            <person name="Vargo E.L."/>
            <person name="Vilcinskas A."/>
            <person name="Wang J."/>
            <person name="Bornberg-Bauer E."/>
            <person name="Korb J."/>
            <person name="Zhang G."/>
            <person name="Liebig J."/>
        </authorList>
    </citation>
    <scope>NUCLEOTIDE SEQUENCE [LARGE SCALE GENOMIC DNA]</scope>
    <source>
        <tissue evidence="1">Whole organism</tissue>
    </source>
</reference>
<evidence type="ECO:0000313" key="2">
    <source>
        <dbReference type="Proteomes" id="UP000027135"/>
    </source>
</evidence>
<name>A0A067R194_ZOONE</name>
<gene>
    <name evidence="1" type="ORF">L798_09791</name>
</gene>
<proteinExistence type="predicted"/>
<organism evidence="1 2">
    <name type="scientific">Zootermopsis nevadensis</name>
    <name type="common">Dampwood termite</name>
    <dbReference type="NCBI Taxonomy" id="136037"/>
    <lineage>
        <taxon>Eukaryota</taxon>
        <taxon>Metazoa</taxon>
        <taxon>Ecdysozoa</taxon>
        <taxon>Arthropoda</taxon>
        <taxon>Hexapoda</taxon>
        <taxon>Insecta</taxon>
        <taxon>Pterygota</taxon>
        <taxon>Neoptera</taxon>
        <taxon>Polyneoptera</taxon>
        <taxon>Dictyoptera</taxon>
        <taxon>Blattodea</taxon>
        <taxon>Blattoidea</taxon>
        <taxon>Termitoidae</taxon>
        <taxon>Termopsidae</taxon>
        <taxon>Zootermopsis</taxon>
    </lineage>
</organism>
<dbReference type="InParanoid" id="A0A067R194"/>
<sequence>MMAAIVGSLPGIQPLYSDHMDFLCGHSVWEETPFQEVNDVEWELSENHPGNLVLPL</sequence>
<accession>A0A067R194</accession>
<evidence type="ECO:0000313" key="1">
    <source>
        <dbReference type="EMBL" id="KDR15714.1"/>
    </source>
</evidence>
<keyword evidence="2" id="KW-1185">Reference proteome</keyword>